<evidence type="ECO:0000313" key="5">
    <source>
        <dbReference type="EMBL" id="KAK6123123.1"/>
    </source>
</evidence>
<evidence type="ECO:0000259" key="4">
    <source>
        <dbReference type="Pfam" id="PF03081"/>
    </source>
</evidence>
<dbReference type="Proteomes" id="UP001318860">
    <property type="component" value="Unassembled WGS sequence"/>
</dbReference>
<dbReference type="InterPro" id="IPR046364">
    <property type="entry name" value="Exo70_C"/>
</dbReference>
<dbReference type="EMBL" id="JABTTQ020002597">
    <property type="protein sequence ID" value="KAK6123123.1"/>
    <property type="molecule type" value="Genomic_DNA"/>
</dbReference>
<evidence type="ECO:0000256" key="3">
    <source>
        <dbReference type="RuleBase" id="RU365026"/>
    </source>
</evidence>
<dbReference type="InterPro" id="IPR016159">
    <property type="entry name" value="Cullin_repeat-like_dom_sf"/>
</dbReference>
<accession>A0ABR0ULE8</accession>
<dbReference type="SUPFAM" id="SSF74788">
    <property type="entry name" value="Cullin repeat-like"/>
    <property type="match status" value="1"/>
</dbReference>
<protein>
    <recommendedName>
        <fullName evidence="3">Exocyst subunit Exo70 family protein</fullName>
    </recommendedName>
</protein>
<keyword evidence="2 3" id="KW-0813">Transport</keyword>
<comment type="similarity">
    <text evidence="1 3">Belongs to the EXO70 family.</text>
</comment>
<dbReference type="InterPro" id="IPR004140">
    <property type="entry name" value="Exo70"/>
</dbReference>
<feature type="domain" description="Exocyst complex subunit Exo70 C-terminal" evidence="4">
    <location>
        <begin position="250"/>
        <end position="583"/>
    </location>
</feature>
<comment type="function">
    <text evidence="3">Component of the exocyst complex.</text>
</comment>
<comment type="caution">
    <text evidence="5">The sequence shown here is derived from an EMBL/GenBank/DDBJ whole genome shotgun (WGS) entry which is preliminary data.</text>
</comment>
<evidence type="ECO:0000256" key="1">
    <source>
        <dbReference type="ARBA" id="ARBA00006756"/>
    </source>
</evidence>
<dbReference type="Pfam" id="PF20669">
    <property type="entry name" value="Exo70_N"/>
    <property type="match status" value="1"/>
</dbReference>
<dbReference type="PANTHER" id="PTHR12542">
    <property type="entry name" value="EXOCYST COMPLEX PROTEIN EXO70"/>
    <property type="match status" value="1"/>
</dbReference>
<keyword evidence="6" id="KW-1185">Reference proteome</keyword>
<evidence type="ECO:0000313" key="6">
    <source>
        <dbReference type="Proteomes" id="UP001318860"/>
    </source>
</evidence>
<sequence>MGEILDGQHHVIVAAHHLVRALEANKHLSNDMRRLLGDLDIHLSTMIRLNEGEAENNREIEDRLDSAHHTIMSLHSKIWDSSPVVVMEYLQAVAEVQRLTEDLRNRPLNRSNRNKELFDRSQSVLQTAMDRLQDELIHILVQNKQCFEHPIYEESIVSNEDDSVENAERSSSSETDEYVMDLIHPDVIPQIKSIADIMFASGYDHEFRQAFVGFWRDTLAEYMTILDIEQFSIEDVLQMEWRHLNSIIRKWRFAMKSIIGVYLTSAKRLFDQVLGEYGDISLTCLIEASKGPVFSLLNFGHAVLIGPHRPEWLFCLLDMYEVLAALIPDVDALFPEEIGSFVRTEFHELFTRLGDSATLIFKELGNHVASCSSTTPFANGGIHPLTKYVMNYILCLAEYGDTLDLLLRAQDDVRRDIPRHLQSLTSILEANLDKKSNLYRDCSLKHIFMMNNIHYMVQKIDDSKIGHYFGDDWIRSHIVKFRQHAMCYERVTWNSILILLRDDGKTGKATLKARCQAFTAAFEGVYKNQTRWWVPDFRLREDLRISASKTVIHAYRNFVSKISNSIGEKHIKYTEQELGIYILDLLEGSSKSLNHSQKR</sequence>
<dbReference type="PANTHER" id="PTHR12542:SF92">
    <property type="entry name" value="EXOCYST COMPLEX COMPONENT EXO70E2"/>
    <property type="match status" value="1"/>
</dbReference>
<name>A0ABR0ULE8_REHGL</name>
<reference evidence="5 6" key="1">
    <citation type="journal article" date="2021" name="Comput. Struct. Biotechnol. J.">
        <title>De novo genome assembly of the potent medicinal plant Rehmannia glutinosa using nanopore technology.</title>
        <authorList>
            <person name="Ma L."/>
            <person name="Dong C."/>
            <person name="Song C."/>
            <person name="Wang X."/>
            <person name="Zheng X."/>
            <person name="Niu Y."/>
            <person name="Chen S."/>
            <person name="Feng W."/>
        </authorList>
    </citation>
    <scope>NUCLEOTIDE SEQUENCE [LARGE SCALE GENOMIC DNA]</scope>
    <source>
        <strain evidence="5">DH-2019</strain>
    </source>
</reference>
<evidence type="ECO:0000256" key="2">
    <source>
        <dbReference type="ARBA" id="ARBA00022448"/>
    </source>
</evidence>
<keyword evidence="3" id="KW-0653">Protein transport</keyword>
<organism evidence="5 6">
    <name type="scientific">Rehmannia glutinosa</name>
    <name type="common">Chinese foxglove</name>
    <dbReference type="NCBI Taxonomy" id="99300"/>
    <lineage>
        <taxon>Eukaryota</taxon>
        <taxon>Viridiplantae</taxon>
        <taxon>Streptophyta</taxon>
        <taxon>Embryophyta</taxon>
        <taxon>Tracheophyta</taxon>
        <taxon>Spermatophyta</taxon>
        <taxon>Magnoliopsida</taxon>
        <taxon>eudicotyledons</taxon>
        <taxon>Gunneridae</taxon>
        <taxon>Pentapetalae</taxon>
        <taxon>asterids</taxon>
        <taxon>lamiids</taxon>
        <taxon>Lamiales</taxon>
        <taxon>Orobanchaceae</taxon>
        <taxon>Rehmannieae</taxon>
        <taxon>Rehmannia</taxon>
    </lineage>
</organism>
<dbReference type="Pfam" id="PF03081">
    <property type="entry name" value="Exo70_C"/>
    <property type="match status" value="1"/>
</dbReference>
<dbReference type="Gene3D" id="1.20.1280.170">
    <property type="entry name" value="Exocyst complex component Exo70"/>
    <property type="match status" value="1"/>
</dbReference>
<gene>
    <name evidence="5" type="ORF">DH2020_043119</name>
</gene>
<proteinExistence type="inferred from homology"/>
<keyword evidence="3" id="KW-0268">Exocytosis</keyword>